<evidence type="ECO:0000256" key="2">
    <source>
        <dbReference type="ARBA" id="ARBA00022908"/>
    </source>
</evidence>
<evidence type="ECO:0000313" key="8">
    <source>
        <dbReference type="EMBL" id="HGT71124.1"/>
    </source>
</evidence>
<dbReference type="InterPro" id="IPR044068">
    <property type="entry name" value="CB"/>
</dbReference>
<dbReference type="Gene3D" id="1.10.443.10">
    <property type="entry name" value="Intergrase catalytic core"/>
    <property type="match status" value="1"/>
</dbReference>
<sequence length="327" mass="38203">MMTVMNLDQLVRQFLEYIEVEKGRSQKTIDNYQHYLVRFLEFASDRGINSPSQIDLELVHQYRLYLNRFKDHSGETIKKITQNYHIIALRAFLKYLAKRDINSLSAEKVELAKQEQREVHFLNTEELDRVLIAPSLYEKNTLKRMRDEAILHTLFSTGLRVSELTGLNRDQVDLIRGEFSVRGKGGKVRLVFISPEAKEKLQKYIEKRKDKYKAVFIPLFKGFKKIEEQVENSEKPLASKKEPRLTPRSVQRMISRYAKLAGIVKEVTPHTMRHSFATDLLMNGADIRSVQAMLGHSSITTTQVYTHITNQQLKDVHRAFHSRKKQK</sequence>
<dbReference type="GO" id="GO:0015074">
    <property type="term" value="P:DNA integration"/>
    <property type="evidence" value="ECO:0007669"/>
    <property type="project" value="UniProtKB-KW"/>
</dbReference>
<dbReference type="Pfam" id="PF02899">
    <property type="entry name" value="Phage_int_SAM_1"/>
    <property type="match status" value="1"/>
</dbReference>
<dbReference type="Gene3D" id="1.10.150.130">
    <property type="match status" value="1"/>
</dbReference>
<evidence type="ECO:0000256" key="5">
    <source>
        <dbReference type="PROSITE-ProRule" id="PRU01248"/>
    </source>
</evidence>
<dbReference type="GO" id="GO:0003677">
    <property type="term" value="F:DNA binding"/>
    <property type="evidence" value="ECO:0007669"/>
    <property type="project" value="UniProtKB-UniRule"/>
</dbReference>
<evidence type="ECO:0000259" key="7">
    <source>
        <dbReference type="PROSITE" id="PS51900"/>
    </source>
</evidence>
<dbReference type="InterPro" id="IPR004107">
    <property type="entry name" value="Integrase_SAM-like_N"/>
</dbReference>
<accession>A0A7C4R8D7</accession>
<name>A0A7C4R8D7_UNCC3</name>
<dbReference type="PANTHER" id="PTHR30349">
    <property type="entry name" value="PHAGE INTEGRASE-RELATED"/>
    <property type="match status" value="1"/>
</dbReference>
<dbReference type="InterPro" id="IPR002104">
    <property type="entry name" value="Integrase_catalytic"/>
</dbReference>
<feature type="domain" description="Core-binding (CB)" evidence="7">
    <location>
        <begin position="5"/>
        <end position="97"/>
    </location>
</feature>
<dbReference type="Pfam" id="PF00589">
    <property type="entry name" value="Phage_integrase"/>
    <property type="match status" value="1"/>
</dbReference>
<dbReference type="InterPro" id="IPR013762">
    <property type="entry name" value="Integrase-like_cat_sf"/>
</dbReference>
<evidence type="ECO:0008006" key="9">
    <source>
        <dbReference type="Google" id="ProtNLM"/>
    </source>
</evidence>
<dbReference type="CDD" id="cd00798">
    <property type="entry name" value="INT_XerDC_C"/>
    <property type="match status" value="1"/>
</dbReference>
<dbReference type="InterPro" id="IPR010998">
    <property type="entry name" value="Integrase_recombinase_N"/>
</dbReference>
<keyword evidence="3 5" id="KW-0238">DNA-binding</keyword>
<reference evidence="8" key="1">
    <citation type="journal article" date="2020" name="mSystems">
        <title>Genome- and Community-Level Interaction Insights into Carbon Utilization and Element Cycling Functions of Hydrothermarchaeota in Hydrothermal Sediment.</title>
        <authorList>
            <person name="Zhou Z."/>
            <person name="Liu Y."/>
            <person name="Xu W."/>
            <person name="Pan J."/>
            <person name="Luo Z.H."/>
            <person name="Li M."/>
        </authorList>
    </citation>
    <scope>NUCLEOTIDE SEQUENCE [LARGE SCALE GENOMIC DNA]</scope>
    <source>
        <strain evidence="8">SpSt-579</strain>
    </source>
</reference>
<organism evidence="8">
    <name type="scientific">candidate division CPR3 bacterium</name>
    <dbReference type="NCBI Taxonomy" id="2268181"/>
    <lineage>
        <taxon>Bacteria</taxon>
        <taxon>Bacteria division CPR3</taxon>
    </lineage>
</organism>
<keyword evidence="2" id="KW-0229">DNA integration</keyword>
<dbReference type="InterPro" id="IPR050090">
    <property type="entry name" value="Tyrosine_recombinase_XerCD"/>
</dbReference>
<dbReference type="PROSITE" id="PS51900">
    <property type="entry name" value="CB"/>
    <property type="match status" value="1"/>
</dbReference>
<feature type="domain" description="Tyr recombinase" evidence="6">
    <location>
        <begin position="117"/>
        <end position="318"/>
    </location>
</feature>
<dbReference type="EMBL" id="DSYQ01000010">
    <property type="protein sequence ID" value="HGT71124.1"/>
    <property type="molecule type" value="Genomic_DNA"/>
</dbReference>
<dbReference type="PANTHER" id="PTHR30349:SF41">
    <property type="entry name" value="INTEGRASE_RECOMBINASE PROTEIN MJ0367-RELATED"/>
    <property type="match status" value="1"/>
</dbReference>
<dbReference type="PROSITE" id="PS51898">
    <property type="entry name" value="TYR_RECOMBINASE"/>
    <property type="match status" value="1"/>
</dbReference>
<comment type="similarity">
    <text evidence="1">Belongs to the 'phage' integrase family.</text>
</comment>
<evidence type="ECO:0000256" key="4">
    <source>
        <dbReference type="ARBA" id="ARBA00023172"/>
    </source>
</evidence>
<protein>
    <recommendedName>
        <fullName evidence="9">Tyrosine recombinase XerC</fullName>
    </recommendedName>
</protein>
<dbReference type="SUPFAM" id="SSF56349">
    <property type="entry name" value="DNA breaking-rejoining enzymes"/>
    <property type="match status" value="1"/>
</dbReference>
<evidence type="ECO:0000259" key="6">
    <source>
        <dbReference type="PROSITE" id="PS51898"/>
    </source>
</evidence>
<proteinExistence type="inferred from homology"/>
<evidence type="ECO:0000256" key="1">
    <source>
        <dbReference type="ARBA" id="ARBA00008857"/>
    </source>
</evidence>
<comment type="caution">
    <text evidence="8">The sequence shown here is derived from an EMBL/GenBank/DDBJ whole genome shotgun (WGS) entry which is preliminary data.</text>
</comment>
<evidence type="ECO:0000256" key="3">
    <source>
        <dbReference type="ARBA" id="ARBA00023125"/>
    </source>
</evidence>
<keyword evidence="4" id="KW-0233">DNA recombination</keyword>
<gene>
    <name evidence="8" type="ORF">ENT43_02585</name>
</gene>
<dbReference type="InterPro" id="IPR011010">
    <property type="entry name" value="DNA_brk_join_enz"/>
</dbReference>
<dbReference type="GO" id="GO:0006310">
    <property type="term" value="P:DNA recombination"/>
    <property type="evidence" value="ECO:0007669"/>
    <property type="project" value="UniProtKB-KW"/>
</dbReference>
<dbReference type="AlphaFoldDB" id="A0A7C4R8D7"/>